<proteinExistence type="inferred from homology"/>
<dbReference type="PANTHER" id="PTHR12357">
    <property type="entry name" value="YTH YT521-B HOMOLOGY DOMAIN-CONTAINING"/>
    <property type="match status" value="1"/>
</dbReference>
<dbReference type="GO" id="GO:0003729">
    <property type="term" value="F:mRNA binding"/>
    <property type="evidence" value="ECO:0007669"/>
    <property type="project" value="UniProtKB-UniRule"/>
</dbReference>
<evidence type="ECO:0000256" key="2">
    <source>
        <dbReference type="SAM" id="MobiDB-lite"/>
    </source>
</evidence>
<dbReference type="GO" id="GO:1990247">
    <property type="term" value="F:N6-methyladenosine-containing RNA reader activity"/>
    <property type="evidence" value="ECO:0007669"/>
    <property type="project" value="UniProtKB-UniRule"/>
</dbReference>
<keyword evidence="1" id="KW-0694">RNA-binding</keyword>
<evidence type="ECO:0000259" key="3">
    <source>
        <dbReference type="PROSITE" id="PS50882"/>
    </source>
</evidence>
<feature type="compositionally biased region" description="Polar residues" evidence="2">
    <location>
        <begin position="110"/>
        <end position="122"/>
    </location>
</feature>
<feature type="domain" description="YTH" evidence="3">
    <location>
        <begin position="165"/>
        <end position="296"/>
    </location>
</feature>
<feature type="compositionally biased region" description="Polar residues" evidence="2">
    <location>
        <begin position="132"/>
        <end position="144"/>
    </location>
</feature>
<evidence type="ECO:0000313" key="5">
    <source>
        <dbReference type="Proteomes" id="UP001206925"/>
    </source>
</evidence>
<dbReference type="Gene3D" id="3.10.590.10">
    <property type="entry name" value="ph1033 like domains"/>
    <property type="match status" value="1"/>
</dbReference>
<dbReference type="PROSITE" id="PS50882">
    <property type="entry name" value="YTH"/>
    <property type="match status" value="1"/>
</dbReference>
<keyword evidence="5" id="KW-1185">Reference proteome</keyword>
<dbReference type="InterPro" id="IPR007275">
    <property type="entry name" value="YTH_domain"/>
</dbReference>
<reference evidence="4" key="1">
    <citation type="submission" date="2022-06" db="EMBL/GenBank/DDBJ databases">
        <title>Uncovering the hologenomic basis of an extraordinary plant invasion.</title>
        <authorList>
            <person name="Bieker V.C."/>
            <person name="Martin M.D."/>
            <person name="Gilbert T."/>
            <person name="Hodgins K."/>
            <person name="Battlay P."/>
            <person name="Petersen B."/>
            <person name="Wilson J."/>
        </authorList>
    </citation>
    <scope>NUCLEOTIDE SEQUENCE</scope>
    <source>
        <strain evidence="4">AA19_3_7</strain>
        <tissue evidence="4">Leaf</tissue>
    </source>
</reference>
<dbReference type="CDD" id="cd21134">
    <property type="entry name" value="YTH"/>
    <property type="match status" value="1"/>
</dbReference>
<dbReference type="EMBL" id="JAMZMK010010446">
    <property type="protein sequence ID" value="KAI7731498.1"/>
    <property type="molecule type" value="Genomic_DNA"/>
</dbReference>
<comment type="similarity">
    <text evidence="1">Belongs to the YTHDF family.</text>
</comment>
<feature type="compositionally biased region" description="Basic and acidic residues" evidence="2">
    <location>
        <begin position="96"/>
        <end position="108"/>
    </location>
</feature>
<organism evidence="4 5">
    <name type="scientific">Ambrosia artemisiifolia</name>
    <name type="common">Common ragweed</name>
    <dbReference type="NCBI Taxonomy" id="4212"/>
    <lineage>
        <taxon>Eukaryota</taxon>
        <taxon>Viridiplantae</taxon>
        <taxon>Streptophyta</taxon>
        <taxon>Embryophyta</taxon>
        <taxon>Tracheophyta</taxon>
        <taxon>Spermatophyta</taxon>
        <taxon>Magnoliopsida</taxon>
        <taxon>eudicotyledons</taxon>
        <taxon>Gunneridae</taxon>
        <taxon>Pentapetalae</taxon>
        <taxon>asterids</taxon>
        <taxon>campanulids</taxon>
        <taxon>Asterales</taxon>
        <taxon>Asteraceae</taxon>
        <taxon>Asteroideae</taxon>
        <taxon>Heliantheae alliance</taxon>
        <taxon>Heliantheae</taxon>
        <taxon>Ambrosia</taxon>
    </lineage>
</organism>
<gene>
    <name evidence="4" type="ORF">M8C21_006299</name>
</gene>
<dbReference type="Pfam" id="PF04146">
    <property type="entry name" value="YTH"/>
    <property type="match status" value="1"/>
</dbReference>
<dbReference type="PANTHER" id="PTHR12357:SF77">
    <property type="entry name" value="YTH DOMAIN-CONTAINING FAMILY PROTEIN"/>
    <property type="match status" value="1"/>
</dbReference>
<sequence>DLSSPVNSGQEAFSDGVFLGPGSGYYLQYGGNNNLGLYKYPGDIGSGDSAPNRSMSSDTGGYGAPLTSAALYPSPVGVFGPYEHMFSQASHLNRFAPEKGGKNRERDAISMTSESLGTTNNRGPRALKPKGHNNNNTADGKNGVSSRLDLELYNRPDFVTTYDNAKFFVIKSFSEENVHKSIKYNVWASTPLGNRKLDAAYQEAKESGATCPVNASGQFCGVAEMVGPVDFVNDAEYWQQDRWSGQFPVKWHIIKDVPNSRFRHIILENNDNKPVTHSRDSQEVKLEAGNAMLKIFKDHDASTSIYYDEREKDLQEKRSKERDFAKSIPAAVNDASIAQLADRVAESLHVEEHREVQFLIQLLPKTNVQS</sequence>
<evidence type="ECO:0000313" key="4">
    <source>
        <dbReference type="EMBL" id="KAI7731498.1"/>
    </source>
</evidence>
<dbReference type="AlphaFoldDB" id="A0AAD5BZI6"/>
<dbReference type="Proteomes" id="UP001206925">
    <property type="component" value="Unassembled WGS sequence"/>
</dbReference>
<dbReference type="InterPro" id="IPR045168">
    <property type="entry name" value="YTH_prot"/>
</dbReference>
<feature type="non-terminal residue" evidence="4">
    <location>
        <position position="370"/>
    </location>
</feature>
<comment type="function">
    <text evidence="1">Specifically recognizes and binds N6-methyladenosine (m6A)-containing RNAs, and regulates mRNA stability. M6A is a modification present at internal sites of mRNAs and some non-coding RNAs and plays a role in mRNA stability and processing.</text>
</comment>
<protein>
    <recommendedName>
        <fullName evidence="1">YTH domain-containing family protein</fullName>
    </recommendedName>
</protein>
<feature type="region of interest" description="Disordered" evidence="2">
    <location>
        <begin position="96"/>
        <end position="144"/>
    </location>
</feature>
<accession>A0AAD5BZI6</accession>
<dbReference type="GO" id="GO:0005737">
    <property type="term" value="C:cytoplasm"/>
    <property type="evidence" value="ECO:0007669"/>
    <property type="project" value="TreeGrafter"/>
</dbReference>
<name>A0AAD5BZI6_AMBAR</name>
<dbReference type="GO" id="GO:0061157">
    <property type="term" value="P:mRNA destabilization"/>
    <property type="evidence" value="ECO:0007669"/>
    <property type="project" value="TreeGrafter"/>
</dbReference>
<evidence type="ECO:0000256" key="1">
    <source>
        <dbReference type="RuleBase" id="RU369095"/>
    </source>
</evidence>
<comment type="caution">
    <text evidence="4">The sequence shown here is derived from an EMBL/GenBank/DDBJ whole genome shotgun (WGS) entry which is preliminary data.</text>
</comment>